<dbReference type="AlphaFoldDB" id="A0A090X4T9"/>
<sequence length="91" mass="10225">MTVLAEKVPTNNWLLFGAGMIMVLTLWFSSKAKGVVKTSLDLASQSETKERFQPNFLSRGFVRSAVLISQFTAYILPNSWQAKLINNLKCQ</sequence>
<dbReference type="Proteomes" id="UP000029643">
    <property type="component" value="Unassembled WGS sequence"/>
</dbReference>
<organism evidence="2 3">
    <name type="scientific">Algibacter lectus</name>
    <dbReference type="NCBI Taxonomy" id="221126"/>
    <lineage>
        <taxon>Bacteria</taxon>
        <taxon>Pseudomonadati</taxon>
        <taxon>Bacteroidota</taxon>
        <taxon>Flavobacteriia</taxon>
        <taxon>Flavobacteriales</taxon>
        <taxon>Flavobacteriaceae</taxon>
        <taxon>Algibacter</taxon>
    </lineage>
</organism>
<accession>A0A090X4T9</accession>
<proteinExistence type="predicted"/>
<comment type="caution">
    <text evidence="2">The sequence shown here is derived from an EMBL/GenBank/DDBJ whole genome shotgun (WGS) entry which is preliminary data.</text>
</comment>
<keyword evidence="1" id="KW-0812">Transmembrane</keyword>
<feature type="transmembrane region" description="Helical" evidence="1">
    <location>
        <begin position="12"/>
        <end position="29"/>
    </location>
</feature>
<name>A0A090X4T9_9FLAO</name>
<protein>
    <submittedName>
        <fullName evidence="2">Probable low-affinity inorganic phosphate transporter</fullName>
    </submittedName>
</protein>
<gene>
    <name evidence="2" type="ORF">JCM19274_826</name>
</gene>
<keyword evidence="1" id="KW-1133">Transmembrane helix</keyword>
<reference evidence="2" key="1">
    <citation type="journal article" date="2014" name="Genome Announc.">
        <title>Draft Genome Sequences of Marine Flavobacterium Algibacter lectus Strains SS8 and NR4.</title>
        <authorList>
            <person name="Takatani N."/>
            <person name="Nakanishi M."/>
            <person name="Meirelles P."/>
            <person name="Mino S."/>
            <person name="Suda W."/>
            <person name="Oshima K."/>
            <person name="Hattori M."/>
            <person name="Ohkuma M."/>
            <person name="Hosokawa M."/>
            <person name="Miyashita K."/>
            <person name="Thompson F.L."/>
            <person name="Niwa A."/>
            <person name="Sawabe T."/>
            <person name="Sawabe T."/>
        </authorList>
    </citation>
    <scope>NUCLEOTIDE SEQUENCE [LARGE SCALE GENOMIC DNA]</scope>
    <source>
        <strain evidence="2">JCM 19274</strain>
    </source>
</reference>
<evidence type="ECO:0000256" key="1">
    <source>
        <dbReference type="SAM" id="Phobius"/>
    </source>
</evidence>
<evidence type="ECO:0000313" key="3">
    <source>
        <dbReference type="Proteomes" id="UP000029643"/>
    </source>
</evidence>
<dbReference type="EMBL" id="BBNU01000003">
    <property type="protein sequence ID" value="GAL78362.1"/>
    <property type="molecule type" value="Genomic_DNA"/>
</dbReference>
<keyword evidence="1" id="KW-0472">Membrane</keyword>
<evidence type="ECO:0000313" key="2">
    <source>
        <dbReference type="EMBL" id="GAL78362.1"/>
    </source>
</evidence>